<evidence type="ECO:0000313" key="1">
    <source>
        <dbReference type="EMBL" id="JAD72368.1"/>
    </source>
</evidence>
<reference evidence="1" key="1">
    <citation type="submission" date="2014-09" db="EMBL/GenBank/DDBJ databases">
        <authorList>
            <person name="Magalhaes I.L.F."/>
            <person name="Oliveira U."/>
            <person name="Santos F.R."/>
            <person name="Vidigal T.H.D.A."/>
            <person name="Brescovit A.D."/>
            <person name="Santos A.J."/>
        </authorList>
    </citation>
    <scope>NUCLEOTIDE SEQUENCE</scope>
    <source>
        <tissue evidence="1">Shoot tissue taken approximately 20 cm above the soil surface</tissue>
    </source>
</reference>
<name>A0A0A9CD40_ARUDO</name>
<dbReference type="AlphaFoldDB" id="A0A0A9CD40"/>
<protein>
    <submittedName>
        <fullName evidence="1">Uncharacterized protein</fullName>
    </submittedName>
</protein>
<dbReference type="EMBL" id="GBRH01225527">
    <property type="protein sequence ID" value="JAD72368.1"/>
    <property type="molecule type" value="Transcribed_RNA"/>
</dbReference>
<proteinExistence type="predicted"/>
<reference evidence="1" key="2">
    <citation type="journal article" date="2015" name="Data Brief">
        <title>Shoot transcriptome of the giant reed, Arundo donax.</title>
        <authorList>
            <person name="Barrero R.A."/>
            <person name="Guerrero F.D."/>
            <person name="Moolhuijzen P."/>
            <person name="Goolsby J.A."/>
            <person name="Tidwell J."/>
            <person name="Bellgard S.E."/>
            <person name="Bellgard M.I."/>
        </authorList>
    </citation>
    <scope>NUCLEOTIDE SEQUENCE</scope>
    <source>
        <tissue evidence="1">Shoot tissue taken approximately 20 cm above the soil surface</tissue>
    </source>
</reference>
<sequence length="44" mass="5206">MHNVTLIFESCIPTIIACHRDEICYEQDFISTFNTYIKKLRSPN</sequence>
<accession>A0A0A9CD40</accession>
<organism evidence="1">
    <name type="scientific">Arundo donax</name>
    <name type="common">Giant reed</name>
    <name type="synonym">Donax arundinaceus</name>
    <dbReference type="NCBI Taxonomy" id="35708"/>
    <lineage>
        <taxon>Eukaryota</taxon>
        <taxon>Viridiplantae</taxon>
        <taxon>Streptophyta</taxon>
        <taxon>Embryophyta</taxon>
        <taxon>Tracheophyta</taxon>
        <taxon>Spermatophyta</taxon>
        <taxon>Magnoliopsida</taxon>
        <taxon>Liliopsida</taxon>
        <taxon>Poales</taxon>
        <taxon>Poaceae</taxon>
        <taxon>PACMAD clade</taxon>
        <taxon>Arundinoideae</taxon>
        <taxon>Arundineae</taxon>
        <taxon>Arundo</taxon>
    </lineage>
</organism>